<reference evidence="1" key="1">
    <citation type="submission" date="2020-08" db="EMBL/GenBank/DDBJ databases">
        <title>Sulfitobacter aestuariivivens sp. nov., isolated from a tidal flat.</title>
        <authorList>
            <person name="Park S."/>
            <person name="Yoon J.-H."/>
        </authorList>
    </citation>
    <scope>NUCLEOTIDE SEQUENCE</scope>
    <source>
        <strain evidence="1">TSTF-M16</strain>
    </source>
</reference>
<comment type="caution">
    <text evidence="1">The sequence shown here is derived from an EMBL/GenBank/DDBJ whole genome shotgun (WGS) entry which is preliminary data.</text>
</comment>
<sequence>MTQTDAVARDPYEHAISLHPYSSGRYRPQIVPAYDVWSDWGYRAPSPERSRDMDH</sequence>
<evidence type="ECO:0000313" key="1">
    <source>
        <dbReference type="EMBL" id="MBD3662995.1"/>
    </source>
</evidence>
<proteinExistence type="predicted"/>
<name>A0A927HF92_9RHOB</name>
<dbReference type="Proteomes" id="UP000635142">
    <property type="component" value="Unassembled WGS sequence"/>
</dbReference>
<dbReference type="AlphaFoldDB" id="A0A927HF92"/>
<dbReference type="RefSeq" id="WP_191073987.1">
    <property type="nucleotide sequence ID" value="NZ_JACTAG010000001.1"/>
</dbReference>
<protein>
    <submittedName>
        <fullName evidence="1">Uncharacterized protein</fullName>
    </submittedName>
</protein>
<organism evidence="1 2">
    <name type="scientific">Sulfitobacter aestuariivivens</name>
    <dbReference type="NCBI Taxonomy" id="2766981"/>
    <lineage>
        <taxon>Bacteria</taxon>
        <taxon>Pseudomonadati</taxon>
        <taxon>Pseudomonadota</taxon>
        <taxon>Alphaproteobacteria</taxon>
        <taxon>Rhodobacterales</taxon>
        <taxon>Roseobacteraceae</taxon>
        <taxon>Sulfitobacter</taxon>
    </lineage>
</organism>
<keyword evidence="2" id="KW-1185">Reference proteome</keyword>
<accession>A0A927HF92</accession>
<dbReference type="EMBL" id="JACTAG010000001">
    <property type="protein sequence ID" value="MBD3662995.1"/>
    <property type="molecule type" value="Genomic_DNA"/>
</dbReference>
<gene>
    <name evidence="1" type="ORF">H9Q16_03580</name>
</gene>
<evidence type="ECO:0000313" key="2">
    <source>
        <dbReference type="Proteomes" id="UP000635142"/>
    </source>
</evidence>